<dbReference type="Pfam" id="PF18676">
    <property type="entry name" value="MBG_2"/>
    <property type="match status" value="2"/>
</dbReference>
<feature type="compositionally biased region" description="Low complexity" evidence="2">
    <location>
        <begin position="65"/>
        <end position="105"/>
    </location>
</feature>
<feature type="domain" description="Bacterial repeat" evidence="6">
    <location>
        <begin position="1454"/>
        <end position="1504"/>
    </location>
</feature>
<proteinExistence type="predicted"/>
<comment type="subcellular location">
    <subcellularLocation>
        <location evidence="1">Cell envelope</location>
    </subcellularLocation>
</comment>
<dbReference type="Pfam" id="PF09479">
    <property type="entry name" value="Flg_new"/>
    <property type="match status" value="6"/>
</dbReference>
<evidence type="ECO:0000313" key="8">
    <source>
        <dbReference type="Proteomes" id="UP000254000"/>
    </source>
</evidence>
<feature type="region of interest" description="Disordered" evidence="2">
    <location>
        <begin position="1371"/>
        <end position="1394"/>
    </location>
</feature>
<feature type="transmembrane region" description="Helical" evidence="3">
    <location>
        <begin position="3475"/>
        <end position="3496"/>
    </location>
</feature>
<feature type="domain" description="MBG" evidence="5">
    <location>
        <begin position="3159"/>
        <end position="3231"/>
    </location>
</feature>
<organism evidence="7 8">
    <name type="scientific">Gordonibacter pamelaeae</name>
    <dbReference type="NCBI Taxonomy" id="471189"/>
    <lineage>
        <taxon>Bacteria</taxon>
        <taxon>Bacillati</taxon>
        <taxon>Actinomycetota</taxon>
        <taxon>Coriobacteriia</taxon>
        <taxon>Eggerthellales</taxon>
        <taxon>Eggerthellaceae</taxon>
        <taxon>Gordonibacter</taxon>
    </lineage>
</organism>
<dbReference type="InterPro" id="IPR042229">
    <property type="entry name" value="Listeria/Bacterioides_rpt_sf"/>
</dbReference>
<evidence type="ECO:0000313" key="7">
    <source>
        <dbReference type="EMBL" id="RDB64140.1"/>
    </source>
</evidence>
<dbReference type="InterPro" id="IPR041286">
    <property type="entry name" value="MBG_2"/>
</dbReference>
<dbReference type="OrthoDB" id="3177874at2"/>
<dbReference type="Pfam" id="PF18998">
    <property type="entry name" value="Flg_new_2"/>
    <property type="match status" value="2"/>
</dbReference>
<evidence type="ECO:0000256" key="2">
    <source>
        <dbReference type="SAM" id="MobiDB-lite"/>
    </source>
</evidence>
<dbReference type="GO" id="GO:0030313">
    <property type="term" value="C:cell envelope"/>
    <property type="evidence" value="ECO:0007669"/>
    <property type="project" value="UniProtKB-SubCell"/>
</dbReference>
<protein>
    <submittedName>
        <fullName evidence="7">Uncharacterized protein</fullName>
    </submittedName>
</protein>
<dbReference type="InterPro" id="IPR044060">
    <property type="entry name" value="Bacterial_rp_domain"/>
</dbReference>
<feature type="signal peptide" evidence="4">
    <location>
        <begin position="1"/>
        <end position="40"/>
    </location>
</feature>
<dbReference type="NCBIfam" id="TIGR02543">
    <property type="entry name" value="List_Bact_rpt"/>
    <property type="match status" value="1"/>
</dbReference>
<evidence type="ECO:0000256" key="1">
    <source>
        <dbReference type="ARBA" id="ARBA00004196"/>
    </source>
</evidence>
<feature type="domain" description="Bacterial repeat" evidence="6">
    <location>
        <begin position="1367"/>
        <end position="1422"/>
    </location>
</feature>
<evidence type="ECO:0000256" key="4">
    <source>
        <dbReference type="SAM" id="SignalP"/>
    </source>
</evidence>
<keyword evidence="4" id="KW-0732">Signal</keyword>
<dbReference type="GeneID" id="78360124"/>
<feature type="region of interest" description="Disordered" evidence="2">
    <location>
        <begin position="205"/>
        <end position="245"/>
    </location>
</feature>
<feature type="chain" id="PRO_5016918092" evidence="4">
    <location>
        <begin position="41"/>
        <end position="3536"/>
    </location>
</feature>
<keyword evidence="3" id="KW-0812">Transmembrane</keyword>
<comment type="caution">
    <text evidence="7">The sequence shown here is derived from an EMBL/GenBank/DDBJ whole genome shotgun (WGS) entry which is preliminary data.</text>
</comment>
<dbReference type="Gene3D" id="2.60.40.4270">
    <property type="entry name" value="Listeria-Bacteroides repeat domain"/>
    <property type="match status" value="5"/>
</dbReference>
<sequence>MSMLEKFCDAKNTFEGKALAAFMAAVLAFSLVNLSSLADAAENGAPTDAPEAQVDNPSTEVADNPASEPAPAAESEATAPLETPAVSEAAAQSQAPAAEPSAPAADLPTAEPGVAVVGLEFQHAYVAYLGQTIALPADSINVPLNKELSFAAYADEGYEISAVKAVAKGVEAELRADATTGEYKVPAEQVTSNLILKVEAKAAEAETSELETPAAEPITSDMKIGEDGAGGPEADGSDNGGPDAIEDDVVEVEADVSSPAFEGYAQAGNVLVKVTAAEGVLPEGTTVQAVQITSSAVIDAVEAAVEEKGKELENAVAVDVTLLGPDGSVIQPDAAVNVCFFNAGVSGEAMGVYHVANDGSSVSAVSARQADAAAQSFDVSHFSIYVVTAEGTPKLATYNFYGVDGALVGTQIVKTGESLFEPEAPPVADGQFFQGWYAKNGEDWAGRFVDFGAQVVTESFTSDLYAKVSGACYVYFMDNGGRVYSTKSGADGDVVAADVAFPLAPNESVTGWYTEKELVNKVDSVTLGAESIMLYPKVETGVWMTFDAKGGSYTEPEFVSVGGTSVEPAAPTRAGYRFAGWFADEECSKAYKFGSSPSGDTTLYAKWEAATAKYSVAVWLEAADSTRDASRYDYVTTLDYEGTTDEEEPLPSASDIKQNVAFLIDGKYILNESNESSDKTVTVKGDGTAIANVYLDRAEFTVDLRCSAKGESGNKKDYVTAYQITANYGADIADQWDAATKAVSAKYGTRVWVEDPKNPGTTINPVVAPFRTMTEDMTLFYVNNGSALHHLELRVEKVGNTTPIKKTDPNFPKYNSGYRYQNNYDTSMFENYDTLVFRGAGVHAEIQNYVNALNGFEWVGADLAKNQGFFQIGNTWTARHYFERKSYTITFNNQGAMSTSAPIKYGTSIEGEGSAPSAKDAGVPEGSTFAGWYTSPTFAAGTEFSFDGATMPANNVVLYAKWILPTYQVTYYQDMGGTALAKENAVGYGETAIDEPSSIASVPEGYKWVGWTTRSGSEGDYTYRVFNFDTQVYGDVELYPYYINDEKRSVAYDANGGVGEVPTDDRSYAQGSFAKVAESTLSASTDGDRFLGWNTKEDGSGATYYPGGMVQLGEANVTLYAQWGPSVPQTSLTYDPNGGAGDALTETGLPNNGEVTLKTADALDFAAPRAGVHFAGWNTAPDGSGASFAGGTAVRVDLVGNGNILYAQWALNTNTPYTVERYLQNLDGSYPDTATYTDGTLVGTTDQLVSADTSVAYPGFTFDAGNASNVLEGTVAGDGSLVLKVHYERNAYKVAYELDGGDTTSPDTTFDGVKYGALTPAIDTPTRLGYTFQGWDPAVSPTVTGNAVYTAQWQPLPDVSLEYVAEGAGGSVIGKDGEPGQTATERVSPLSGEPHGAAAVPNAGYRFAGWFVDGQLVSDSAQLDRAVIDAHAKTGGLYVATTFVARFAESENVTLSFVAETGGSVDPASEEVAPATGEPKGSTATAEAGYTFAGWFVDGQLVSDSARLDRAAIDAHAKSGEGLYRSTTFTARFMENEATLAYASADESLGTVDPKSETVAVKTGVPVGSVATPAADCYFVGWSAGTDPAIISEDPTLDKAIIDEHAKKDGLYEGAAFVAHFAKKKELVITSKGDTFVYDGTPHRASDTVYEVVGQETPNLSLENLTASAEETDAGRYPVAFSGKENLVLRDRDGLDVTEQYKVSYVEGKLVIGKRPVEVAGEGWIEPQPYKGEEYVKSGYAAELPSGFSEMQPGGTRGLVGGQSIEAAYRLAGADAGSYTGIFSGTPTVKDAAGNDVTDNYDISTKPGTLKIVPSETQLVITAATTSWRYDGQPHADGTYAVTYGGVPVTPNESGEYVLPTGDKVSATVEGSVKNVGDTRPENNQVTSWSLENKANYANVVANTGTLSITPREVTLTSATDSKPYDGTPLVNKTVRVTEGSWAAGQGARYEVTGTQTLVGFSENSFAYTLTGGASEDNYDIKTVFGSLTVTNADALYAVTVTAKSGTATYNGSEQEVSGLVGETERGVRFEMNGQDFFVTGLTARGAGTDAGDYPSNVVGVPVVRDAEGNDVTDQFKVDTVDGALAIGKREVTLASASDEKVYDGRALVNDTVTGSEAFVEGEGATFAVTGSQTIVGSSPNEFTYELTGATKESNYRIATSFGRLKVTGRDDAAKYQIKVEANSAAPSYNGEEQTISGFKQTQFTFNGAVFTVSGLTAEAAGKDVGEYPANVVGTPVVTDEAGNNVTSQFVVDVENGMLSIKKAPLVLASASLSKPYDGTPLVNGETPLAEQSGWVKDEGATYQFTGSVLLPGETQSNEFAIVPNAGTSLDNYELAKTEGQLSIEGREADAKYEITIEANSGETLYDGLEKQVEGLKTTTFAFGDATFAVTGLEARASRTDAGTTTVPIRGKAVVLDAQGNDVTSQFKIDYVPGALEVNPRQVVLTSASAEKPYDGTPLTNDAVTVSGDGWAGDEGAAYDVTGSQTVVGFSDNTFAYTLERGAKAGNYVIDLRFGTLTVTNRDAKYEVEVQANSGAFTYDGIEKSVSGFVGETEDGVPVTVGSSTFYVSGLSAGAALTDADSVPVAVTGAAVVTDAQGNDVSSQFNVKVKQGTFEITPRTVTLTSASATREYNGEPLVAHGVTVSGDGWAEGEGAAYDYMGSQTLVGTSLNYFSYALNANTKPGNYHLKQIEGSLNVTSREAKWDVALEAVSSTVLYNGATQVLEGFVGQTEQGVPVQVEGHTYYVTGLTASAYGIDADTYVLQGTGTPVVTDDQGNNVSEQFAVSVKPGKLVVEPRHVVLESATDRKPYDGSPLVNGTVTVSGDGWAEGEGAAYAVTGSQTLVGSSENVFAYTLEGGAKAGNYVIDLRFGILTVTNRDAAFAVSVQAKSNTVTYDGSEQSVSGFTDETEQGVPVQAGGRTYYVVGLKAEAAGTDAGTYRTTVSGTPAVRDADGNDVTDQFAVTPQAGTLLVEQRPLTLVSASLSKPYDGMPLVNGATPLVTEDGWAEGEGATYVFTGSVALPGEVAANAFVIKANAGTNLGNYQVGKAEGQLSIENRDARYEVELTANSGTFSYNGGEQTVSGFRGETALGVPVQADGRTYYVTGLSSHASGTNVADSVASIPVRGAAVVKDADGNLVSEQFRVKVVPGSFAIEPATLVIAANDAGKSYGQADPALSATVKGLMEGDVFEGTYDVERAPGENAGTYEITVDKVRLPQNGNYTATTQPGRFVIARADALTLVVGDASKPYDGTPLVPDGVTPIGLQQGDTVEVVYGGSQTDAGTSQGTVSGYVVRNAAGEDVTANYPTAEVVPGNLTVVPAAVTITAADASKVAGAEDPAFTGTVEGLVAEGDLGDVTYRRTNADEDAGVYVDVITASYTANPNYRVTVVPGTFAITAVPVPVVPPVPPATPPTPATPATPPTPTPGTVPPDALSILAPIAEVLEDAVTPLAGPQEQAIEDDGTPLAGYDRVNCWVHYYLILGIIVTVLYGAGVLVRRISFTRKLKDFEDDVLGIEDESAAVPACAARGGRQGGLA</sequence>
<dbReference type="InterPro" id="IPR013378">
    <property type="entry name" value="InlB-like_B-rpt"/>
</dbReference>
<dbReference type="EMBL" id="PPTS01000006">
    <property type="protein sequence ID" value="RDB64140.1"/>
    <property type="molecule type" value="Genomic_DNA"/>
</dbReference>
<accession>A0A369LXL9</accession>
<keyword evidence="3" id="KW-1133">Transmembrane helix</keyword>
<evidence type="ECO:0000259" key="6">
    <source>
        <dbReference type="Pfam" id="PF18998"/>
    </source>
</evidence>
<dbReference type="Proteomes" id="UP000254000">
    <property type="component" value="Unassembled WGS sequence"/>
</dbReference>
<reference evidence="7 8" key="1">
    <citation type="journal article" date="2018" name="Elife">
        <title>Discovery and characterization of a prevalent human gut bacterial enzyme sufficient for the inactivation of a family of plant toxins.</title>
        <authorList>
            <person name="Koppel N."/>
            <person name="Bisanz J.E."/>
            <person name="Pandelia M.E."/>
            <person name="Turnbaugh P.J."/>
            <person name="Balskus E.P."/>
        </authorList>
    </citation>
    <scope>NUCLEOTIDE SEQUENCE [LARGE SCALE GENOMIC DNA]</scope>
    <source>
        <strain evidence="7 8">3C</strain>
    </source>
</reference>
<dbReference type="RefSeq" id="WP_114569130.1">
    <property type="nucleotide sequence ID" value="NZ_CABMMS010000006.1"/>
</dbReference>
<name>A0A369LXL9_9ACTN</name>
<gene>
    <name evidence="7" type="ORF">C1877_10510</name>
</gene>
<evidence type="ECO:0000256" key="3">
    <source>
        <dbReference type="SAM" id="Phobius"/>
    </source>
</evidence>
<keyword evidence="8" id="KW-1185">Reference proteome</keyword>
<feature type="domain" description="MBG" evidence="5">
    <location>
        <begin position="3323"/>
        <end position="3394"/>
    </location>
</feature>
<keyword evidence="3" id="KW-0472">Membrane</keyword>
<feature type="region of interest" description="Disordered" evidence="2">
    <location>
        <begin position="43"/>
        <end position="107"/>
    </location>
</feature>
<evidence type="ECO:0000259" key="5">
    <source>
        <dbReference type="Pfam" id="PF18676"/>
    </source>
</evidence>